<sequence>MKREKKQKLQRLQLRYFVIFLSKKFNADVDSTNFEKVKVLSNFIYAKQSNSNERNWSIRNK</sequence>
<reference evidence="1 2" key="1">
    <citation type="submission" date="2015-04" db="EMBL/GenBank/DDBJ databases">
        <authorList>
            <person name="Syromyatnikov M.Y."/>
            <person name="Popov V.N."/>
        </authorList>
    </citation>
    <scope>NUCLEOTIDE SEQUENCE [LARGE SCALE GENOMIC DNA]</scope>
</reference>
<dbReference type="Proteomes" id="UP000183832">
    <property type="component" value="Unassembled WGS sequence"/>
</dbReference>
<name>A0A1J1J8B1_9DIPT</name>
<evidence type="ECO:0000313" key="1">
    <source>
        <dbReference type="EMBL" id="CRL08669.1"/>
    </source>
</evidence>
<keyword evidence="2" id="KW-1185">Reference proteome</keyword>
<protein>
    <submittedName>
        <fullName evidence="1">CLUMA_CG021539, isoform A</fullName>
    </submittedName>
</protein>
<dbReference type="AlphaFoldDB" id="A0A1J1J8B1"/>
<organism evidence="1 2">
    <name type="scientific">Clunio marinus</name>
    <dbReference type="NCBI Taxonomy" id="568069"/>
    <lineage>
        <taxon>Eukaryota</taxon>
        <taxon>Metazoa</taxon>
        <taxon>Ecdysozoa</taxon>
        <taxon>Arthropoda</taxon>
        <taxon>Hexapoda</taxon>
        <taxon>Insecta</taxon>
        <taxon>Pterygota</taxon>
        <taxon>Neoptera</taxon>
        <taxon>Endopterygota</taxon>
        <taxon>Diptera</taxon>
        <taxon>Nematocera</taxon>
        <taxon>Chironomoidea</taxon>
        <taxon>Chironomidae</taxon>
        <taxon>Clunio</taxon>
    </lineage>
</organism>
<gene>
    <name evidence="1" type="ORF">CLUMA_CG021539</name>
</gene>
<dbReference type="EMBL" id="CVRI01000075">
    <property type="protein sequence ID" value="CRL08669.1"/>
    <property type="molecule type" value="Genomic_DNA"/>
</dbReference>
<evidence type="ECO:0000313" key="2">
    <source>
        <dbReference type="Proteomes" id="UP000183832"/>
    </source>
</evidence>
<proteinExistence type="predicted"/>
<accession>A0A1J1J8B1</accession>